<proteinExistence type="predicted"/>
<feature type="compositionally biased region" description="Polar residues" evidence="1">
    <location>
        <begin position="305"/>
        <end position="316"/>
    </location>
</feature>
<feature type="region of interest" description="Disordered" evidence="1">
    <location>
        <begin position="534"/>
        <end position="555"/>
    </location>
</feature>
<dbReference type="AlphaFoldDB" id="A0AAV2R120"/>
<comment type="caution">
    <text evidence="3">The sequence shown here is derived from an EMBL/GenBank/DDBJ whole genome shotgun (WGS) entry which is preliminary data.</text>
</comment>
<feature type="compositionally biased region" description="Polar residues" evidence="1">
    <location>
        <begin position="338"/>
        <end position="376"/>
    </location>
</feature>
<evidence type="ECO:0000313" key="3">
    <source>
        <dbReference type="EMBL" id="CAL4107320.1"/>
    </source>
</evidence>
<name>A0AAV2R120_MEGNR</name>
<reference evidence="3 4" key="1">
    <citation type="submission" date="2024-05" db="EMBL/GenBank/DDBJ databases">
        <authorList>
            <person name="Wallberg A."/>
        </authorList>
    </citation>
    <scope>NUCLEOTIDE SEQUENCE [LARGE SCALE GENOMIC DNA]</scope>
</reference>
<accession>A0AAV2R120</accession>
<feature type="region of interest" description="Disordered" evidence="1">
    <location>
        <begin position="338"/>
        <end position="417"/>
    </location>
</feature>
<evidence type="ECO:0000256" key="1">
    <source>
        <dbReference type="SAM" id="MobiDB-lite"/>
    </source>
</evidence>
<feature type="compositionally biased region" description="Polar residues" evidence="1">
    <location>
        <begin position="405"/>
        <end position="417"/>
    </location>
</feature>
<organism evidence="3 4">
    <name type="scientific">Meganyctiphanes norvegica</name>
    <name type="common">Northern krill</name>
    <name type="synonym">Thysanopoda norvegica</name>
    <dbReference type="NCBI Taxonomy" id="48144"/>
    <lineage>
        <taxon>Eukaryota</taxon>
        <taxon>Metazoa</taxon>
        <taxon>Ecdysozoa</taxon>
        <taxon>Arthropoda</taxon>
        <taxon>Crustacea</taxon>
        <taxon>Multicrustacea</taxon>
        <taxon>Malacostraca</taxon>
        <taxon>Eumalacostraca</taxon>
        <taxon>Eucarida</taxon>
        <taxon>Euphausiacea</taxon>
        <taxon>Euphausiidae</taxon>
        <taxon>Meganyctiphanes</taxon>
    </lineage>
</organism>
<protein>
    <submittedName>
        <fullName evidence="3">Uncharacterized protein</fullName>
    </submittedName>
</protein>
<feature type="region of interest" description="Disordered" evidence="1">
    <location>
        <begin position="278"/>
        <end position="316"/>
    </location>
</feature>
<dbReference type="EMBL" id="CAXKWB010013318">
    <property type="protein sequence ID" value="CAL4107320.1"/>
    <property type="molecule type" value="Genomic_DNA"/>
</dbReference>
<keyword evidence="2" id="KW-0812">Transmembrane</keyword>
<sequence length="555" mass="61734">MYYAGVTSAVWQRRTHKIFAAAIVIIGLTMIVAHGQDMKSITTGSVFVVLALCWLIWLTIKDKKEEPIQRREISRGSGNPRAPILFLIGGYNLRLSFHGPSVADPNDKPPTYDQILKLKSSSDLPKDYNSPHCKQPPRYEDLNLDMGWGAYAMPPEMYNSSEIPFVHSYKAQEAISNNASTFFQDSFEGSEHHAPTSHLLQEELPPPSYEFTMNINAINKDTSSDINRSLSVNEEYNFTETQISNDTSNPFSTVDLNTWSAIPAVTNEDNIVLQVEDISQEGDKRHHGDVNSSEEEGMPEVVPGISSQGFDNNFESSDHISTIQESSINNRLKISSSNECSSTLKSPTPASKQNVRSNTRSDIFPMSPQSQPSDSHSIPRPPSTRPKIILPKKGSSICRPRPPSLTKTTTENSSMSSLSVNHCPQQLVIKEDEIIKSLRCNIPCSTFQHETESLLDNSASQSLSTQNQFADQEPTISSNILLSFSEFTDVANLQPTNIQHHHSLLSDIQPAVPCSSFPDHLDLFNTNPTSRQNDIQFLPELSSTKRRSNPKSNTI</sequence>
<gene>
    <name evidence="3" type="ORF">MNOR_LOCUS18539</name>
</gene>
<evidence type="ECO:0000313" key="4">
    <source>
        <dbReference type="Proteomes" id="UP001497623"/>
    </source>
</evidence>
<dbReference type="Proteomes" id="UP001497623">
    <property type="component" value="Unassembled WGS sequence"/>
</dbReference>
<feature type="transmembrane region" description="Helical" evidence="2">
    <location>
        <begin position="41"/>
        <end position="60"/>
    </location>
</feature>
<feature type="transmembrane region" description="Helical" evidence="2">
    <location>
        <begin position="18"/>
        <end position="35"/>
    </location>
</feature>
<keyword evidence="2" id="KW-1133">Transmembrane helix</keyword>
<evidence type="ECO:0000256" key="2">
    <source>
        <dbReference type="SAM" id="Phobius"/>
    </source>
</evidence>
<keyword evidence="2" id="KW-0472">Membrane</keyword>
<keyword evidence="4" id="KW-1185">Reference proteome</keyword>